<dbReference type="STRING" id="6669.E9G584"/>
<dbReference type="Gene3D" id="2.130.10.10">
    <property type="entry name" value="YVTN repeat-like/Quinoprotein amine dehydrogenase"/>
    <property type="match status" value="1"/>
</dbReference>
<dbReference type="OrthoDB" id="6332516at2759"/>
<evidence type="ECO:0000256" key="4">
    <source>
        <dbReference type="PROSITE-ProRule" id="PRU00134"/>
    </source>
</evidence>
<dbReference type="PROSITE" id="PS50865">
    <property type="entry name" value="ZF_MYND_2"/>
    <property type="match status" value="1"/>
</dbReference>
<dbReference type="KEGG" id="dpx:DAPPUDRAFT_313765"/>
<dbReference type="AlphaFoldDB" id="E9G584"/>
<dbReference type="PANTHER" id="PTHR14604:SF4">
    <property type="entry name" value="F-BOX DOMAIN-CONTAINING PROTEIN"/>
    <property type="match status" value="1"/>
</dbReference>
<keyword evidence="3" id="KW-0862">Zinc</keyword>
<dbReference type="EMBL" id="GL732532">
    <property type="protein sequence ID" value="EFX85680.1"/>
    <property type="molecule type" value="Genomic_DNA"/>
</dbReference>
<name>E9G584_DAPPU</name>
<dbReference type="InterPro" id="IPR015943">
    <property type="entry name" value="WD40/YVTN_repeat-like_dom_sf"/>
</dbReference>
<dbReference type="Proteomes" id="UP000000305">
    <property type="component" value="Unassembled WGS sequence"/>
</dbReference>
<dbReference type="GO" id="GO:0006357">
    <property type="term" value="P:regulation of transcription by RNA polymerase II"/>
    <property type="evidence" value="ECO:0000318"/>
    <property type="project" value="GO_Central"/>
</dbReference>
<dbReference type="GO" id="GO:0005634">
    <property type="term" value="C:nucleus"/>
    <property type="evidence" value="ECO:0000318"/>
    <property type="project" value="GO_Central"/>
</dbReference>
<keyword evidence="2 4" id="KW-0863">Zinc-finger</keyword>
<evidence type="ECO:0000313" key="7">
    <source>
        <dbReference type="Proteomes" id="UP000000305"/>
    </source>
</evidence>
<evidence type="ECO:0000256" key="1">
    <source>
        <dbReference type="ARBA" id="ARBA00022723"/>
    </source>
</evidence>
<dbReference type="InterPro" id="IPR050995">
    <property type="entry name" value="WD-F-box_domain-protein"/>
</dbReference>
<dbReference type="Pfam" id="PF12937">
    <property type="entry name" value="F-box-like"/>
    <property type="match status" value="1"/>
</dbReference>
<dbReference type="Gene3D" id="1.20.1280.50">
    <property type="match status" value="1"/>
</dbReference>
<keyword evidence="7" id="KW-1185">Reference proteome</keyword>
<dbReference type="PhylomeDB" id="E9G584"/>
<protein>
    <recommendedName>
        <fullName evidence="5">MYND-type domain-containing protein</fullName>
    </recommendedName>
</protein>
<reference evidence="6 7" key="1">
    <citation type="journal article" date="2011" name="Science">
        <title>The ecoresponsive genome of Daphnia pulex.</title>
        <authorList>
            <person name="Colbourne J.K."/>
            <person name="Pfrender M.E."/>
            <person name="Gilbert D."/>
            <person name="Thomas W.K."/>
            <person name="Tucker A."/>
            <person name="Oakley T.H."/>
            <person name="Tokishita S."/>
            <person name="Aerts A."/>
            <person name="Arnold G.J."/>
            <person name="Basu M.K."/>
            <person name="Bauer D.J."/>
            <person name="Caceres C.E."/>
            <person name="Carmel L."/>
            <person name="Casola C."/>
            <person name="Choi J.H."/>
            <person name="Detter J.C."/>
            <person name="Dong Q."/>
            <person name="Dusheyko S."/>
            <person name="Eads B.D."/>
            <person name="Frohlich T."/>
            <person name="Geiler-Samerotte K.A."/>
            <person name="Gerlach D."/>
            <person name="Hatcher P."/>
            <person name="Jogdeo S."/>
            <person name="Krijgsveld J."/>
            <person name="Kriventseva E.V."/>
            <person name="Kultz D."/>
            <person name="Laforsch C."/>
            <person name="Lindquist E."/>
            <person name="Lopez J."/>
            <person name="Manak J.R."/>
            <person name="Muller J."/>
            <person name="Pangilinan J."/>
            <person name="Patwardhan R.P."/>
            <person name="Pitluck S."/>
            <person name="Pritham E.J."/>
            <person name="Rechtsteiner A."/>
            <person name="Rho M."/>
            <person name="Rogozin I.B."/>
            <person name="Sakarya O."/>
            <person name="Salamov A."/>
            <person name="Schaack S."/>
            <person name="Shapiro H."/>
            <person name="Shiga Y."/>
            <person name="Skalitzky C."/>
            <person name="Smith Z."/>
            <person name="Souvorov A."/>
            <person name="Sung W."/>
            <person name="Tang Z."/>
            <person name="Tsuchiya D."/>
            <person name="Tu H."/>
            <person name="Vos H."/>
            <person name="Wang M."/>
            <person name="Wolf Y.I."/>
            <person name="Yamagata H."/>
            <person name="Yamada T."/>
            <person name="Ye Y."/>
            <person name="Shaw J.R."/>
            <person name="Andrews J."/>
            <person name="Crease T.J."/>
            <person name="Tang H."/>
            <person name="Lucas S.M."/>
            <person name="Robertson H.M."/>
            <person name="Bork P."/>
            <person name="Koonin E.V."/>
            <person name="Zdobnov E.M."/>
            <person name="Grigoriev I.V."/>
            <person name="Lynch M."/>
            <person name="Boore J.L."/>
        </authorList>
    </citation>
    <scope>NUCLEOTIDE SEQUENCE [LARGE SCALE GENOMIC DNA]</scope>
</reference>
<evidence type="ECO:0000256" key="2">
    <source>
        <dbReference type="ARBA" id="ARBA00022771"/>
    </source>
</evidence>
<dbReference type="GO" id="GO:0000981">
    <property type="term" value="F:DNA-binding transcription factor activity, RNA polymerase II-specific"/>
    <property type="evidence" value="ECO:0000318"/>
    <property type="project" value="GO_Central"/>
</dbReference>
<dbReference type="GO" id="GO:0008270">
    <property type="term" value="F:zinc ion binding"/>
    <property type="evidence" value="ECO:0007669"/>
    <property type="project" value="UniProtKB-KW"/>
</dbReference>
<proteinExistence type="predicted"/>
<dbReference type="FunFam" id="6.10.140.2220:FF:000005">
    <property type="entry name" value="Histone-lysine N-methyltransferase SMYD1 isoform 1"/>
    <property type="match status" value="1"/>
</dbReference>
<dbReference type="Pfam" id="PF01753">
    <property type="entry name" value="zf-MYND"/>
    <property type="match status" value="1"/>
</dbReference>
<evidence type="ECO:0000313" key="6">
    <source>
        <dbReference type="EMBL" id="EFX85680.1"/>
    </source>
</evidence>
<dbReference type="FunFam" id="1.20.1280.50:FF:000127">
    <property type="entry name" value="Uncharacterized protein"/>
    <property type="match status" value="1"/>
</dbReference>
<evidence type="ECO:0000259" key="5">
    <source>
        <dbReference type="PROSITE" id="PS50865"/>
    </source>
</evidence>
<dbReference type="SUPFAM" id="SSF81383">
    <property type="entry name" value="F-box domain"/>
    <property type="match status" value="1"/>
</dbReference>
<gene>
    <name evidence="6" type="ORF">DAPPUDRAFT_313765</name>
</gene>
<dbReference type="InterPro" id="IPR002893">
    <property type="entry name" value="Znf_MYND"/>
</dbReference>
<keyword evidence="1" id="KW-0479">Metal-binding</keyword>
<dbReference type="SUPFAM" id="SSF144232">
    <property type="entry name" value="HIT/MYND zinc finger-like"/>
    <property type="match status" value="1"/>
</dbReference>
<organism evidence="6 7">
    <name type="scientific">Daphnia pulex</name>
    <name type="common">Water flea</name>
    <dbReference type="NCBI Taxonomy" id="6669"/>
    <lineage>
        <taxon>Eukaryota</taxon>
        <taxon>Metazoa</taxon>
        <taxon>Ecdysozoa</taxon>
        <taxon>Arthropoda</taxon>
        <taxon>Crustacea</taxon>
        <taxon>Branchiopoda</taxon>
        <taxon>Diplostraca</taxon>
        <taxon>Cladocera</taxon>
        <taxon>Anomopoda</taxon>
        <taxon>Daphniidae</taxon>
        <taxon>Daphnia</taxon>
    </lineage>
</organism>
<dbReference type="eggNOG" id="KOG0281">
    <property type="taxonomic scope" value="Eukaryota"/>
</dbReference>
<dbReference type="InParanoid" id="E9G584"/>
<dbReference type="Gene3D" id="6.10.140.2220">
    <property type="match status" value="1"/>
</dbReference>
<accession>E9G584</accession>
<dbReference type="SUPFAM" id="SSF82171">
    <property type="entry name" value="DPP6 N-terminal domain-like"/>
    <property type="match status" value="1"/>
</dbReference>
<dbReference type="InterPro" id="IPR036047">
    <property type="entry name" value="F-box-like_dom_sf"/>
</dbReference>
<sequence>MSEKENEQHFDVINGLHVRHMNNVVEEIFQYLDAESLQNVELTCKAWRAAASGVNQEKLWQVLLHNKMLTSPVWERLDHCLPSKLPQPSSNSLSSQNLFNKFEFTVKALQKNWLENDLNRDYVDCDVGLRRCVFQMRNKFIALWEPISGIFKIWNRITLKLEEVYQGPPLQVDLDYELYEHALLYSSNGLIYIRNLTTKTTKIYKPFGSENGKSIIYLRVENGFLCAVVDQKQTFHMNYRSDVVVWKMKSPTEIDWENPRRVSSVRMDNTRILMDNKFIVVAHQGSSDTTCDVYLMSKPQRKPNYIKLSVTHRELLFQDGFILVITDKGEIKIVDVATSNSRIIATVGVDFSGRSNFLRIHSGYIFAFSFVGCSHGSRIQIWDFKKATDPTTELPLLPFCSHKLFMEPAMVLHVDTFGVMGVNREMGRVNWRDIIWTLNFLPICNFCKQVKKRLPKCASCKSAKYCSSICQKADWNHHRDLCRKTRDYEEKNAPFTLA</sequence>
<dbReference type="PANTHER" id="PTHR14604">
    <property type="entry name" value="WD40 REPEAT PF20"/>
    <property type="match status" value="1"/>
</dbReference>
<dbReference type="HOGENOM" id="CLU_558089_0_0_1"/>
<feature type="domain" description="MYND-type" evidence="5">
    <location>
        <begin position="444"/>
        <end position="482"/>
    </location>
</feature>
<evidence type="ECO:0000256" key="3">
    <source>
        <dbReference type="ARBA" id="ARBA00022833"/>
    </source>
</evidence>
<dbReference type="PROSITE" id="PS01360">
    <property type="entry name" value="ZF_MYND_1"/>
    <property type="match status" value="1"/>
</dbReference>
<dbReference type="InterPro" id="IPR001810">
    <property type="entry name" value="F-box_dom"/>
</dbReference>